<dbReference type="RefSeq" id="WP_012382998.1">
    <property type="nucleotide sequence ID" value="NC_010580.1"/>
</dbReference>
<dbReference type="OrthoDB" id="8432665at2"/>
<keyword evidence="3" id="KW-1185">Reference proteome</keyword>
<keyword evidence="2" id="KW-0614">Plasmid</keyword>
<keyword evidence="1" id="KW-0732">Signal</keyword>
<sequence>MKRISPLASTAVGLVLGAMVFGAAPTSAQMPVVDWTTLPVISTISSVIKQVNSGISSLQDGIGSAVNGSVTELLLKGFTQNANYSKAQISAQQQIADASNTAMARFQRDVRNSQIRDQHTINPLICAGQDNGQTVIVGAGQSWKVARAIQDVNDNRGEANANTPAFYGTAQAIASNNDYHSKFYCSQTEADAGLCQLSATPNADQRASSLFGTGTYNGQQGVNDANAYAMTLIQPIVPAALRGSQLTSTMGEEARVRRREYNARVSLARNTLDYVMAAQTQSIPLSAEQQREMTDEGLPATQNGSWLQGLTLDVNRRYGSLNYAAQLMAMTPAALQREVAQELALTNYLLLHNYRLGMMNASTNATQLAAEAERSLEPTPMPTPSIVAN</sequence>
<geneLocation type="plasmid" evidence="2 3">
    <name>pBIND01</name>
</geneLocation>
<feature type="signal peptide" evidence="1">
    <location>
        <begin position="1"/>
        <end position="23"/>
    </location>
</feature>
<feature type="chain" id="PRO_5002778845" evidence="1">
    <location>
        <begin position="24"/>
        <end position="389"/>
    </location>
</feature>
<dbReference type="Proteomes" id="UP000001695">
    <property type="component" value="Plasmid pBIND01"/>
</dbReference>
<accession>B2ILI5</accession>
<protein>
    <submittedName>
        <fullName evidence="2">TraW</fullName>
    </submittedName>
</protein>
<dbReference type="AlphaFoldDB" id="B2ILI5"/>
<dbReference type="EMBL" id="CP001017">
    <property type="protein sequence ID" value="ACB97385.1"/>
    <property type="molecule type" value="Genomic_DNA"/>
</dbReference>
<dbReference type="HOGENOM" id="CLU_058208_0_0_5"/>
<evidence type="ECO:0000313" key="3">
    <source>
        <dbReference type="Proteomes" id="UP000001695"/>
    </source>
</evidence>
<dbReference type="KEGG" id="bid:Bind_3856"/>
<reference evidence="2 3" key="1">
    <citation type="submission" date="2008-03" db="EMBL/GenBank/DDBJ databases">
        <title>Complete sequence of plasmid1 of Beijerinckia indica subsp. indica ATCC 9039.</title>
        <authorList>
            <consortium name="US DOE Joint Genome Institute"/>
            <person name="Copeland A."/>
            <person name="Lucas S."/>
            <person name="Lapidus A."/>
            <person name="Glavina del Rio T."/>
            <person name="Dalin E."/>
            <person name="Tice H."/>
            <person name="Bruce D."/>
            <person name="Goodwin L."/>
            <person name="Pitluck S."/>
            <person name="LaButti K."/>
            <person name="Schmutz J."/>
            <person name="Larimer F."/>
            <person name="Land M."/>
            <person name="Hauser L."/>
            <person name="Kyrpides N."/>
            <person name="Mikhailova N."/>
            <person name="Dunfield P.F."/>
            <person name="Dedysh S.N."/>
            <person name="Liesack W."/>
            <person name="Saw J.H."/>
            <person name="Alam M."/>
            <person name="Chen Y."/>
            <person name="Murrell J.C."/>
            <person name="Richardson P."/>
        </authorList>
    </citation>
    <scope>NUCLEOTIDE SEQUENCE [LARGE SCALE GENOMIC DNA]</scope>
    <source>
        <strain evidence="3">ATCC 9039 / DSM 1715 / NCIMB 8712</strain>
        <plasmid evidence="2 3">pBIND01</plasmid>
    </source>
</reference>
<gene>
    <name evidence="2" type="ordered locus">Bind_3856</name>
</gene>
<evidence type="ECO:0000313" key="2">
    <source>
        <dbReference type="EMBL" id="ACB97385.1"/>
    </source>
</evidence>
<evidence type="ECO:0000256" key="1">
    <source>
        <dbReference type="SAM" id="SignalP"/>
    </source>
</evidence>
<proteinExistence type="predicted"/>
<name>B2ILI5_BEII9</name>
<organism evidence="2 3">
    <name type="scientific">Beijerinckia indica subsp. indica (strain ATCC 9039 / DSM 1715 / NCIMB 8712)</name>
    <dbReference type="NCBI Taxonomy" id="395963"/>
    <lineage>
        <taxon>Bacteria</taxon>
        <taxon>Pseudomonadati</taxon>
        <taxon>Pseudomonadota</taxon>
        <taxon>Alphaproteobacteria</taxon>
        <taxon>Hyphomicrobiales</taxon>
        <taxon>Beijerinckiaceae</taxon>
        <taxon>Beijerinckia</taxon>
    </lineage>
</organism>